<accession>A0ABQ6MR13</accession>
<name>A0ABQ6MR13_9STRA</name>
<feature type="non-terminal residue" evidence="2">
    <location>
        <position position="1"/>
    </location>
</feature>
<dbReference type="PANTHER" id="PTHR21343">
    <property type="entry name" value="DETHIOBIOTIN SYNTHETASE"/>
    <property type="match status" value="1"/>
</dbReference>
<reference evidence="2 3" key="1">
    <citation type="journal article" date="2023" name="Commun. Biol.">
        <title>Genome analysis of Parmales, the sister group of diatoms, reveals the evolutionary specialization of diatoms from phago-mixotrophs to photoautotrophs.</title>
        <authorList>
            <person name="Ban H."/>
            <person name="Sato S."/>
            <person name="Yoshikawa S."/>
            <person name="Yamada K."/>
            <person name="Nakamura Y."/>
            <person name="Ichinomiya M."/>
            <person name="Sato N."/>
            <person name="Blanc-Mathieu R."/>
            <person name="Endo H."/>
            <person name="Kuwata A."/>
            <person name="Ogata H."/>
        </authorList>
    </citation>
    <scope>NUCLEOTIDE SEQUENCE [LARGE SCALE GENOMIC DNA]</scope>
</reference>
<dbReference type="Gene3D" id="3.40.1390.20">
    <property type="entry name" value="HprK N-terminal domain-like"/>
    <property type="match status" value="1"/>
</dbReference>
<dbReference type="EMBL" id="BRYB01005959">
    <property type="protein sequence ID" value="GMI31089.1"/>
    <property type="molecule type" value="Genomic_DNA"/>
</dbReference>
<keyword evidence="3" id="KW-1185">Reference proteome</keyword>
<dbReference type="InterPro" id="IPR027417">
    <property type="entry name" value="P-loop_NTPase"/>
</dbReference>
<dbReference type="InterPro" id="IPR028979">
    <property type="entry name" value="Ser_kin/Pase_Hpr-like_N_sf"/>
</dbReference>
<evidence type="ECO:0000313" key="2">
    <source>
        <dbReference type="EMBL" id="GMI31089.1"/>
    </source>
</evidence>
<evidence type="ECO:0000256" key="1">
    <source>
        <dbReference type="ARBA" id="ARBA00022962"/>
    </source>
</evidence>
<proteinExistence type="predicted"/>
<comment type="caution">
    <text evidence="2">The sequence shown here is derived from an EMBL/GenBank/DDBJ whole genome shotgun (WGS) entry which is preliminary data.</text>
</comment>
<dbReference type="PANTHER" id="PTHR21343:SF8">
    <property type="entry name" value="DRTGG DOMAIN-CONTAINING PROTEIN"/>
    <property type="match status" value="1"/>
</dbReference>
<organism evidence="2 3">
    <name type="scientific">Tetraparma gracilis</name>
    <dbReference type="NCBI Taxonomy" id="2962635"/>
    <lineage>
        <taxon>Eukaryota</taxon>
        <taxon>Sar</taxon>
        <taxon>Stramenopiles</taxon>
        <taxon>Ochrophyta</taxon>
        <taxon>Bolidophyceae</taxon>
        <taxon>Parmales</taxon>
        <taxon>Triparmaceae</taxon>
        <taxon>Tetraparma</taxon>
    </lineage>
</organism>
<dbReference type="Gene3D" id="3.40.50.300">
    <property type="entry name" value="P-loop containing nucleotide triphosphate hydrolases"/>
    <property type="match status" value="1"/>
</dbReference>
<keyword evidence="1" id="KW-0315">Glutamine amidotransferase</keyword>
<sequence>FDDLELNYTMCKANGVRVAGVVINKVMPDKFAQTKKYMTALLKENWNVPLIGCVPDKAFLGCPALADLERLFGTKLLSGEEHRMRHYNTSECNLVTTSLGRFLENLRVKPSRTMYITHVTRNDIILGFLAEYSRKMAEGRDFEGALVLCGRKPRYDIFPETKDMIKSLGAPVIHAELSTYKAMQEIQMFTPKLNIDDTSRVSHAVEHYEPYINFDLLLRRTCATGSSFDLPDDYGVVGGDSGVNPL</sequence>
<gene>
    <name evidence="2" type="ORF">TeGR_g6827</name>
</gene>
<evidence type="ECO:0000313" key="3">
    <source>
        <dbReference type="Proteomes" id="UP001165060"/>
    </source>
</evidence>
<dbReference type="SUPFAM" id="SSF75138">
    <property type="entry name" value="HprK N-terminal domain-like"/>
    <property type="match status" value="1"/>
</dbReference>
<dbReference type="Proteomes" id="UP001165060">
    <property type="component" value="Unassembled WGS sequence"/>
</dbReference>
<protein>
    <submittedName>
        <fullName evidence="2">Uncharacterized protein</fullName>
    </submittedName>
</protein>